<proteinExistence type="predicted"/>
<reference evidence="1" key="1">
    <citation type="submission" date="2019-09" db="EMBL/GenBank/DDBJ databases">
        <title>Characterisation of the sponge microbiome using genome-centric metagenomics.</title>
        <authorList>
            <person name="Engelberts J.P."/>
            <person name="Robbins S.J."/>
            <person name="De Goeij J.M."/>
            <person name="Aranda M."/>
            <person name="Bell S.C."/>
            <person name="Webster N.S."/>
        </authorList>
    </citation>
    <scope>NUCLEOTIDE SEQUENCE</scope>
    <source>
        <strain evidence="1">SB0675_bin_29</strain>
    </source>
</reference>
<accession>A0A6B1FZJ2</accession>
<gene>
    <name evidence="1" type="ORF">F4148_09835</name>
</gene>
<sequence length="159" mass="17245">MIVVETYDYFDGQDRIHFDSEEVLAWQRSEPKVEIAIAHPPDTGAELKDLATILAKMDSADSSEKFTTSILEFSDCFLSNLTARDRVEGLGDSHSGFGITPAQITAVTLFQAGVFAVVGQFEKGRGAEQDDSSPRSVNMLELLEGAPATCKSGRPSADR</sequence>
<organism evidence="1">
    <name type="scientific">Caldilineaceae bacterium SB0675_bin_29</name>
    <dbReference type="NCBI Taxonomy" id="2605266"/>
    <lineage>
        <taxon>Bacteria</taxon>
        <taxon>Bacillati</taxon>
        <taxon>Chloroflexota</taxon>
        <taxon>Caldilineae</taxon>
        <taxon>Caldilineales</taxon>
        <taxon>Caldilineaceae</taxon>
    </lineage>
</organism>
<dbReference type="AlphaFoldDB" id="A0A6B1FZJ2"/>
<name>A0A6B1FZJ2_9CHLR</name>
<evidence type="ECO:0000313" key="1">
    <source>
        <dbReference type="EMBL" id="MYH62039.1"/>
    </source>
</evidence>
<dbReference type="EMBL" id="VYDA01000359">
    <property type="protein sequence ID" value="MYH62039.1"/>
    <property type="molecule type" value="Genomic_DNA"/>
</dbReference>
<comment type="caution">
    <text evidence="1">The sequence shown here is derived from an EMBL/GenBank/DDBJ whole genome shotgun (WGS) entry which is preliminary data.</text>
</comment>
<protein>
    <submittedName>
        <fullName evidence="1">Uncharacterized protein</fullName>
    </submittedName>
</protein>